<evidence type="ECO:0000256" key="1">
    <source>
        <dbReference type="SAM" id="Phobius"/>
    </source>
</evidence>
<keyword evidence="1" id="KW-0812">Transmembrane</keyword>
<dbReference type="EMBL" id="JAAALK010000287">
    <property type="protein sequence ID" value="KAG8060621.1"/>
    <property type="molecule type" value="Genomic_DNA"/>
</dbReference>
<protein>
    <submittedName>
        <fullName evidence="2">Uncharacterized protein</fullName>
    </submittedName>
</protein>
<keyword evidence="1" id="KW-1133">Transmembrane helix</keyword>
<keyword evidence="1" id="KW-0472">Membrane</keyword>
<sequence>MTSTASRIDFCVHKTGSVRVLEVEASGQKKLVGARLAARLGVGETQRTLARRSEVAAAPSARGGWDLQSAALAPFVSVATALAALSAGPSAPVGGAAPGKPAALMAEKLDAVRPSVSAPAALGVFERGPEELLVSLCYELVVWSGTKVGCDKFEASEPGVLVVILPFPIFVAAAHVASILLGVTALFINVRGRRLGCQIGPVAVGGVEGSGGEVG</sequence>
<gene>
    <name evidence="2" type="ORF">GUJ93_ZPchr0002g23890</name>
</gene>
<keyword evidence="3" id="KW-1185">Reference proteome</keyword>
<accession>A0A8J5SPX0</accession>
<reference evidence="2" key="1">
    <citation type="journal article" date="2021" name="bioRxiv">
        <title>Whole Genome Assembly and Annotation of Northern Wild Rice, Zizania palustris L., Supports a Whole Genome Duplication in the Zizania Genus.</title>
        <authorList>
            <person name="Haas M."/>
            <person name="Kono T."/>
            <person name="Macchietto M."/>
            <person name="Millas R."/>
            <person name="McGilp L."/>
            <person name="Shao M."/>
            <person name="Duquette J."/>
            <person name="Hirsch C.N."/>
            <person name="Kimball J."/>
        </authorList>
    </citation>
    <scope>NUCLEOTIDE SEQUENCE</scope>
    <source>
        <tissue evidence="2">Fresh leaf tissue</tissue>
    </source>
</reference>
<evidence type="ECO:0000313" key="2">
    <source>
        <dbReference type="EMBL" id="KAG8060621.1"/>
    </source>
</evidence>
<proteinExistence type="predicted"/>
<dbReference type="Proteomes" id="UP000729402">
    <property type="component" value="Unassembled WGS sequence"/>
</dbReference>
<dbReference type="AlphaFoldDB" id="A0A8J5SPX0"/>
<reference evidence="2" key="2">
    <citation type="submission" date="2021-02" db="EMBL/GenBank/DDBJ databases">
        <authorList>
            <person name="Kimball J.A."/>
            <person name="Haas M.W."/>
            <person name="Macchietto M."/>
            <person name="Kono T."/>
            <person name="Duquette J."/>
            <person name="Shao M."/>
        </authorList>
    </citation>
    <scope>NUCLEOTIDE SEQUENCE</scope>
    <source>
        <tissue evidence="2">Fresh leaf tissue</tissue>
    </source>
</reference>
<comment type="caution">
    <text evidence="2">The sequence shown here is derived from an EMBL/GenBank/DDBJ whole genome shotgun (WGS) entry which is preliminary data.</text>
</comment>
<evidence type="ECO:0000313" key="3">
    <source>
        <dbReference type="Proteomes" id="UP000729402"/>
    </source>
</evidence>
<organism evidence="2 3">
    <name type="scientific">Zizania palustris</name>
    <name type="common">Northern wild rice</name>
    <dbReference type="NCBI Taxonomy" id="103762"/>
    <lineage>
        <taxon>Eukaryota</taxon>
        <taxon>Viridiplantae</taxon>
        <taxon>Streptophyta</taxon>
        <taxon>Embryophyta</taxon>
        <taxon>Tracheophyta</taxon>
        <taxon>Spermatophyta</taxon>
        <taxon>Magnoliopsida</taxon>
        <taxon>Liliopsida</taxon>
        <taxon>Poales</taxon>
        <taxon>Poaceae</taxon>
        <taxon>BOP clade</taxon>
        <taxon>Oryzoideae</taxon>
        <taxon>Oryzeae</taxon>
        <taxon>Zizaniinae</taxon>
        <taxon>Zizania</taxon>
    </lineage>
</organism>
<name>A0A8J5SPX0_ZIZPA</name>
<feature type="transmembrane region" description="Helical" evidence="1">
    <location>
        <begin position="160"/>
        <end position="188"/>
    </location>
</feature>